<name>A0A922D1N1_MANSE</name>
<evidence type="ECO:0000313" key="1">
    <source>
        <dbReference type="EMBL" id="KAG6465874.1"/>
    </source>
</evidence>
<comment type="caution">
    <text evidence="1">The sequence shown here is derived from an EMBL/GenBank/DDBJ whole genome shotgun (WGS) entry which is preliminary data.</text>
</comment>
<accession>A0A922D1N1</accession>
<organism evidence="1 2">
    <name type="scientific">Manduca sexta</name>
    <name type="common">Tobacco hawkmoth</name>
    <name type="synonym">Tobacco hornworm</name>
    <dbReference type="NCBI Taxonomy" id="7130"/>
    <lineage>
        <taxon>Eukaryota</taxon>
        <taxon>Metazoa</taxon>
        <taxon>Ecdysozoa</taxon>
        <taxon>Arthropoda</taxon>
        <taxon>Hexapoda</taxon>
        <taxon>Insecta</taxon>
        <taxon>Pterygota</taxon>
        <taxon>Neoptera</taxon>
        <taxon>Endopterygota</taxon>
        <taxon>Lepidoptera</taxon>
        <taxon>Glossata</taxon>
        <taxon>Ditrysia</taxon>
        <taxon>Bombycoidea</taxon>
        <taxon>Sphingidae</taxon>
        <taxon>Sphinginae</taxon>
        <taxon>Sphingini</taxon>
        <taxon>Manduca</taxon>
    </lineage>
</organism>
<protein>
    <submittedName>
        <fullName evidence="1">Uncharacterized protein</fullName>
    </submittedName>
</protein>
<dbReference type="Proteomes" id="UP000791440">
    <property type="component" value="Unassembled WGS sequence"/>
</dbReference>
<reference evidence="1" key="1">
    <citation type="journal article" date="2016" name="Insect Biochem. Mol. Biol.">
        <title>Multifaceted biological insights from a draft genome sequence of the tobacco hornworm moth, Manduca sexta.</title>
        <authorList>
            <person name="Kanost M.R."/>
            <person name="Arrese E.L."/>
            <person name="Cao X."/>
            <person name="Chen Y.R."/>
            <person name="Chellapilla S."/>
            <person name="Goldsmith M.R."/>
            <person name="Grosse-Wilde E."/>
            <person name="Heckel D.G."/>
            <person name="Herndon N."/>
            <person name="Jiang H."/>
            <person name="Papanicolaou A."/>
            <person name="Qu J."/>
            <person name="Soulages J.L."/>
            <person name="Vogel H."/>
            <person name="Walters J."/>
            <person name="Waterhouse R.M."/>
            <person name="Ahn S.J."/>
            <person name="Almeida F.C."/>
            <person name="An C."/>
            <person name="Aqrawi P."/>
            <person name="Bretschneider A."/>
            <person name="Bryant W.B."/>
            <person name="Bucks S."/>
            <person name="Chao H."/>
            <person name="Chevignon G."/>
            <person name="Christen J.M."/>
            <person name="Clarke D.F."/>
            <person name="Dittmer N.T."/>
            <person name="Ferguson L.C.F."/>
            <person name="Garavelou S."/>
            <person name="Gordon K.H.J."/>
            <person name="Gunaratna R.T."/>
            <person name="Han Y."/>
            <person name="Hauser F."/>
            <person name="He Y."/>
            <person name="Heidel-Fischer H."/>
            <person name="Hirsh A."/>
            <person name="Hu Y."/>
            <person name="Jiang H."/>
            <person name="Kalra D."/>
            <person name="Klinner C."/>
            <person name="Konig C."/>
            <person name="Kovar C."/>
            <person name="Kroll A.R."/>
            <person name="Kuwar S.S."/>
            <person name="Lee S.L."/>
            <person name="Lehman R."/>
            <person name="Li K."/>
            <person name="Li Z."/>
            <person name="Liang H."/>
            <person name="Lovelace S."/>
            <person name="Lu Z."/>
            <person name="Mansfield J.H."/>
            <person name="McCulloch K.J."/>
            <person name="Mathew T."/>
            <person name="Morton B."/>
            <person name="Muzny D.M."/>
            <person name="Neunemann D."/>
            <person name="Ongeri F."/>
            <person name="Pauchet Y."/>
            <person name="Pu L.L."/>
            <person name="Pyrousis I."/>
            <person name="Rao X.J."/>
            <person name="Redding A."/>
            <person name="Roesel C."/>
            <person name="Sanchez-Gracia A."/>
            <person name="Schaack S."/>
            <person name="Shukla A."/>
            <person name="Tetreau G."/>
            <person name="Wang Y."/>
            <person name="Xiong G.H."/>
            <person name="Traut W."/>
            <person name="Walsh T.K."/>
            <person name="Worley K.C."/>
            <person name="Wu D."/>
            <person name="Wu W."/>
            <person name="Wu Y.Q."/>
            <person name="Zhang X."/>
            <person name="Zou Z."/>
            <person name="Zucker H."/>
            <person name="Briscoe A.D."/>
            <person name="Burmester T."/>
            <person name="Clem R.J."/>
            <person name="Feyereisen R."/>
            <person name="Grimmelikhuijzen C.J.P."/>
            <person name="Hamodrakas S.J."/>
            <person name="Hansson B.S."/>
            <person name="Huguet E."/>
            <person name="Jermiin L.S."/>
            <person name="Lan Q."/>
            <person name="Lehman H.K."/>
            <person name="Lorenzen M."/>
            <person name="Merzendorfer H."/>
            <person name="Michalopoulos I."/>
            <person name="Morton D.B."/>
            <person name="Muthukrishnan S."/>
            <person name="Oakeshott J.G."/>
            <person name="Palmer W."/>
            <person name="Park Y."/>
            <person name="Passarelli A.L."/>
            <person name="Rozas J."/>
            <person name="Schwartz L.M."/>
            <person name="Smith W."/>
            <person name="Southgate A."/>
            <person name="Vilcinskas A."/>
            <person name="Vogt R."/>
            <person name="Wang P."/>
            <person name="Werren J."/>
            <person name="Yu X.Q."/>
            <person name="Zhou J.J."/>
            <person name="Brown S.J."/>
            <person name="Scherer S.E."/>
            <person name="Richards S."/>
            <person name="Blissard G.W."/>
        </authorList>
    </citation>
    <scope>NUCLEOTIDE SEQUENCE</scope>
</reference>
<reference evidence="1" key="2">
    <citation type="submission" date="2020-12" db="EMBL/GenBank/DDBJ databases">
        <authorList>
            <person name="Kanost M."/>
        </authorList>
    </citation>
    <scope>NUCLEOTIDE SEQUENCE</scope>
</reference>
<keyword evidence="2" id="KW-1185">Reference proteome</keyword>
<sequence>MQLELVAEEGGAPSPRATAVRVSRVVAERGVPDAAVRALLGAVPADWGHAPATIWRIFKYLKNKTRDDDLLAA</sequence>
<gene>
    <name evidence="1" type="ORF">O3G_MSEX015460</name>
</gene>
<proteinExistence type="predicted"/>
<dbReference type="EMBL" id="JH669963">
    <property type="protein sequence ID" value="KAG6465874.1"/>
    <property type="molecule type" value="Genomic_DNA"/>
</dbReference>
<dbReference type="AlphaFoldDB" id="A0A922D1N1"/>
<evidence type="ECO:0000313" key="2">
    <source>
        <dbReference type="Proteomes" id="UP000791440"/>
    </source>
</evidence>